<evidence type="ECO:0000256" key="8">
    <source>
        <dbReference type="ARBA" id="ARBA00033408"/>
    </source>
</evidence>
<dbReference type="PIRSF" id="PIRSF003128">
    <property type="entry name" value="RecN"/>
    <property type="match status" value="1"/>
</dbReference>
<dbReference type="PANTHER" id="PTHR11059">
    <property type="entry name" value="DNA REPAIR PROTEIN RECN"/>
    <property type="match status" value="1"/>
</dbReference>
<evidence type="ECO:0000256" key="1">
    <source>
        <dbReference type="ARBA" id="ARBA00003618"/>
    </source>
</evidence>
<evidence type="ECO:0000256" key="4">
    <source>
        <dbReference type="ARBA" id="ARBA00022741"/>
    </source>
</evidence>
<dbReference type="Pfam" id="PF02463">
    <property type="entry name" value="SMC_N"/>
    <property type="match status" value="1"/>
</dbReference>
<dbReference type="InterPro" id="IPR003593">
    <property type="entry name" value="AAA+_ATPase"/>
</dbReference>
<keyword evidence="5 9" id="KW-0227">DNA damage</keyword>
<keyword evidence="6" id="KW-0067">ATP-binding</keyword>
<dbReference type="InterPro" id="IPR027417">
    <property type="entry name" value="P-loop_NTPase"/>
</dbReference>
<evidence type="ECO:0000259" key="11">
    <source>
        <dbReference type="SMART" id="SM00382"/>
    </source>
</evidence>
<keyword evidence="4" id="KW-0547">Nucleotide-binding</keyword>
<gene>
    <name evidence="12" type="ORF">L2W38_04815</name>
</gene>
<dbReference type="SUPFAM" id="SSF52540">
    <property type="entry name" value="P-loop containing nucleoside triphosphate hydrolases"/>
    <property type="match status" value="1"/>
</dbReference>
<proteinExistence type="inferred from homology"/>
<dbReference type="RefSeq" id="WP_236098879.1">
    <property type="nucleotide sequence ID" value="NZ_JAKGUD010000003.1"/>
</dbReference>
<comment type="caution">
    <text evidence="12">The sequence shown here is derived from an EMBL/GenBank/DDBJ whole genome shotgun (WGS) entry which is preliminary data.</text>
</comment>
<evidence type="ECO:0000256" key="3">
    <source>
        <dbReference type="ARBA" id="ARBA00021315"/>
    </source>
</evidence>
<evidence type="ECO:0000256" key="6">
    <source>
        <dbReference type="ARBA" id="ARBA00022840"/>
    </source>
</evidence>
<keyword evidence="13" id="KW-1185">Reference proteome</keyword>
<evidence type="ECO:0000256" key="9">
    <source>
        <dbReference type="PIRNR" id="PIRNR003128"/>
    </source>
</evidence>
<organism evidence="12 13">
    <name type="scientific">Dethiosulfovibrio marinus</name>
    <dbReference type="NCBI Taxonomy" id="133532"/>
    <lineage>
        <taxon>Bacteria</taxon>
        <taxon>Thermotogati</taxon>
        <taxon>Synergistota</taxon>
        <taxon>Synergistia</taxon>
        <taxon>Synergistales</taxon>
        <taxon>Dethiosulfovibrionaceae</taxon>
        <taxon>Dethiosulfovibrio</taxon>
    </lineage>
</organism>
<evidence type="ECO:0000256" key="7">
    <source>
        <dbReference type="ARBA" id="ARBA00023204"/>
    </source>
</evidence>
<dbReference type="InterPro" id="IPR004604">
    <property type="entry name" value="DNA_recomb/repair_RecN"/>
</dbReference>
<evidence type="ECO:0000256" key="2">
    <source>
        <dbReference type="ARBA" id="ARBA00009441"/>
    </source>
</evidence>
<dbReference type="PANTHER" id="PTHR11059:SF0">
    <property type="entry name" value="DNA REPAIR PROTEIN RECN"/>
    <property type="match status" value="1"/>
</dbReference>
<keyword evidence="7 9" id="KW-0234">DNA repair</keyword>
<dbReference type="EMBL" id="JAKGUD010000003">
    <property type="protein sequence ID" value="MCF4142130.1"/>
    <property type="molecule type" value="Genomic_DNA"/>
</dbReference>
<accession>A0ABS9EQE6</accession>
<evidence type="ECO:0000313" key="12">
    <source>
        <dbReference type="EMBL" id="MCF4142130.1"/>
    </source>
</evidence>
<evidence type="ECO:0000313" key="13">
    <source>
        <dbReference type="Proteomes" id="UP001200430"/>
    </source>
</evidence>
<comment type="function">
    <text evidence="1 9">May be involved in recombinational repair of damaged DNA.</text>
</comment>
<comment type="similarity">
    <text evidence="2 9">Belongs to the RecN family.</text>
</comment>
<protein>
    <recommendedName>
        <fullName evidence="3 9">DNA repair protein RecN</fullName>
    </recommendedName>
    <alternativeName>
        <fullName evidence="8 9">Recombination protein N</fullName>
    </alternativeName>
</protein>
<dbReference type="Proteomes" id="UP001200430">
    <property type="component" value="Unassembled WGS sequence"/>
</dbReference>
<name>A0ABS9EQE6_9BACT</name>
<sequence length="554" mass="62579">MIEELHIRHIGGIRESHLQFSSGLTAITGESGAGKSSVVRALELASGKRASSSIIRSGSDSAEVEAVYLFDEEDPDFLYGSEDGRLFVRREIVKNGRGKVLLQNRQAPVGVLSEVSQRLITIQSQFAQLELLDQDKQLLILDLCGGEELKKLRENLREQVKATISIEKELQSLRQRQRSVTDRFKSAEEVVHRWRKMDISEESEALWEEEYRRLSEELGRLNDLRKIVIRMKNDEPGSVKEELDDLIHRLSQLLPRDRCDELSPHMEAIVEGYGALLNELESDSDEDRRSAVEESVEELESKIGHLRKLKRTAGVTSLKELILYCREADQELDWLSKSNDLRQGLEKDVEEHRKIASRMALALRKLRKEAALWLEARVNRCLTEMAMEDARFSVGLIEETKLRPNGADLVEFRLAWGRNEPGPVSKMASGGELSRILLAIRLSLPEEDRPPTVVFDEVEAGLGGRAAVLAGLKLRDLSRRCQVIMITHEASIAALADRHLVVKRDGMDSDISELEDEERVSEIARMLSGDLDMDEARSHASMLLRRGDVPASVE</sequence>
<feature type="coiled-coil region" evidence="10">
    <location>
        <begin position="282"/>
        <end position="309"/>
    </location>
</feature>
<keyword evidence="10" id="KW-0175">Coiled coil</keyword>
<dbReference type="InterPro" id="IPR003395">
    <property type="entry name" value="RecF/RecN/SMC_N"/>
</dbReference>
<evidence type="ECO:0000256" key="5">
    <source>
        <dbReference type="ARBA" id="ARBA00022763"/>
    </source>
</evidence>
<evidence type="ECO:0000256" key="10">
    <source>
        <dbReference type="SAM" id="Coils"/>
    </source>
</evidence>
<dbReference type="Gene3D" id="3.40.50.300">
    <property type="entry name" value="P-loop containing nucleotide triphosphate hydrolases"/>
    <property type="match status" value="2"/>
</dbReference>
<reference evidence="12 13" key="1">
    <citation type="submission" date="2022-01" db="EMBL/GenBank/DDBJ databases">
        <title>Dethiosulfovibrio faecalis sp. nov., a novel proteolytic, non-sulfur-reducing bacterium isolated from a marine aquaculture solid waste bioreactor.</title>
        <authorList>
            <person name="Grabowski S."/>
            <person name="Apolinario E."/>
            <person name="Schneider N."/>
            <person name="Marshall C.W."/>
            <person name="Sowers K.R."/>
        </authorList>
    </citation>
    <scope>NUCLEOTIDE SEQUENCE [LARGE SCALE GENOMIC DNA]</scope>
    <source>
        <strain evidence="12 13">DSM 12537</strain>
    </source>
</reference>
<feature type="domain" description="AAA+ ATPase" evidence="11">
    <location>
        <begin position="21"/>
        <end position="506"/>
    </location>
</feature>
<dbReference type="SMART" id="SM00382">
    <property type="entry name" value="AAA"/>
    <property type="match status" value="1"/>
</dbReference>